<evidence type="ECO:0000313" key="2">
    <source>
        <dbReference type="EMBL" id="KTD81690.1"/>
    </source>
</evidence>
<gene>
    <name evidence="2" type="primary">lidJ</name>
    <name evidence="2" type="ORF">Lwor_0472</name>
</gene>
<organism evidence="2 3">
    <name type="scientific">Legionella worsleiensis</name>
    <dbReference type="NCBI Taxonomy" id="45076"/>
    <lineage>
        <taxon>Bacteria</taxon>
        <taxon>Pseudomonadati</taxon>
        <taxon>Pseudomonadota</taxon>
        <taxon>Gammaproteobacteria</taxon>
        <taxon>Legionellales</taxon>
        <taxon>Legionellaceae</taxon>
        <taxon>Legionella</taxon>
    </lineage>
</organism>
<comment type="caution">
    <text evidence="2">The sequence shown here is derived from an EMBL/GenBank/DDBJ whole genome shotgun (WGS) entry which is preliminary data.</text>
</comment>
<proteinExistence type="predicted"/>
<keyword evidence="1" id="KW-0472">Membrane</keyword>
<dbReference type="Proteomes" id="UP000054662">
    <property type="component" value="Unassembled WGS sequence"/>
</dbReference>
<keyword evidence="3" id="KW-1185">Reference proteome</keyword>
<protein>
    <submittedName>
        <fullName evidence="2">Transmembrane protein</fullName>
    </submittedName>
</protein>
<dbReference type="SUPFAM" id="SSF158442">
    <property type="entry name" value="DsbB-like"/>
    <property type="match status" value="1"/>
</dbReference>
<feature type="transmembrane region" description="Helical" evidence="1">
    <location>
        <begin position="51"/>
        <end position="72"/>
    </location>
</feature>
<name>A0A0W1AK06_9GAMM</name>
<evidence type="ECO:0000313" key="3">
    <source>
        <dbReference type="Proteomes" id="UP000054662"/>
    </source>
</evidence>
<reference evidence="2 3" key="1">
    <citation type="submission" date="2015-11" db="EMBL/GenBank/DDBJ databases">
        <title>Genomic analysis of 38 Legionella species identifies large and diverse effector repertoires.</title>
        <authorList>
            <person name="Burstein D."/>
            <person name="Amaro F."/>
            <person name="Zusman T."/>
            <person name="Lifshitz Z."/>
            <person name="Cohen O."/>
            <person name="Gilbert J.A."/>
            <person name="Pupko T."/>
            <person name="Shuman H.A."/>
            <person name="Segal G."/>
        </authorList>
    </citation>
    <scope>NUCLEOTIDE SEQUENCE [LARGE SCALE GENOMIC DNA]</scope>
    <source>
        <strain evidence="2 3">ATCC 49508</strain>
    </source>
</reference>
<dbReference type="AlphaFoldDB" id="A0A0W1AK06"/>
<sequence>MMNLRLGIRASHYGLMLLQALLGLAIATRQIFIHLGPDTPGYGEPFLGMYFYTWSALIFLFIIGFIAIALLFEQGLDRQFKTTNKGIIALTYLFLILILANGISTFLECGPYVCPDNPTVYYFFK</sequence>
<keyword evidence="1" id="KW-1133">Transmembrane helix</keyword>
<dbReference type="InterPro" id="IPR023380">
    <property type="entry name" value="DsbB-like_sf"/>
</dbReference>
<dbReference type="EMBL" id="LNZC01000003">
    <property type="protein sequence ID" value="KTD81690.1"/>
    <property type="molecule type" value="Genomic_DNA"/>
</dbReference>
<accession>A0A0W1AK06</accession>
<evidence type="ECO:0000256" key="1">
    <source>
        <dbReference type="SAM" id="Phobius"/>
    </source>
</evidence>
<feature type="transmembrane region" description="Helical" evidence="1">
    <location>
        <begin position="84"/>
        <end position="107"/>
    </location>
</feature>
<dbReference type="PATRIC" id="fig|45076.6.peg.522"/>
<dbReference type="STRING" id="45076.Lwor_0472"/>
<keyword evidence="1 2" id="KW-0812">Transmembrane</keyword>